<dbReference type="AlphaFoldDB" id="A0A7S8F5N7"/>
<keyword evidence="3" id="KW-1185">Reference proteome</keyword>
<reference evidence="2 3" key="1">
    <citation type="submission" date="2020-11" db="EMBL/GenBank/DDBJ databases">
        <title>The genome sequence of Erythrobacter sp. 6D36.</title>
        <authorList>
            <person name="Liu Y."/>
        </authorList>
    </citation>
    <scope>NUCLEOTIDE SEQUENCE [LARGE SCALE GENOMIC DNA]</scope>
    <source>
        <strain evidence="2 3">6D36</strain>
    </source>
</reference>
<evidence type="ECO:0000256" key="1">
    <source>
        <dbReference type="SAM" id="Phobius"/>
    </source>
</evidence>
<sequence>MWALISLVVGLSYGVSLFRLDDLWPTILWFLVLALPIWIFKTLHSAGDDWRKLAITLLATLAFATFFALTQVK</sequence>
<dbReference type="RefSeq" id="WP_200983195.1">
    <property type="nucleotide sequence ID" value="NZ_CP064654.1"/>
</dbReference>
<dbReference type="Proteomes" id="UP000594459">
    <property type="component" value="Chromosome"/>
</dbReference>
<proteinExistence type="predicted"/>
<keyword evidence="1" id="KW-0812">Transmembrane</keyword>
<keyword evidence="1" id="KW-1133">Transmembrane helix</keyword>
<evidence type="ECO:0000313" key="2">
    <source>
        <dbReference type="EMBL" id="QPC99636.1"/>
    </source>
</evidence>
<accession>A0A7S8F5N7</accession>
<organism evidence="2 3">
    <name type="scientific">Qipengyuania soli</name>
    <dbReference type="NCBI Taxonomy" id="2782568"/>
    <lineage>
        <taxon>Bacteria</taxon>
        <taxon>Pseudomonadati</taxon>
        <taxon>Pseudomonadota</taxon>
        <taxon>Alphaproteobacteria</taxon>
        <taxon>Sphingomonadales</taxon>
        <taxon>Erythrobacteraceae</taxon>
        <taxon>Qipengyuania</taxon>
    </lineage>
</organism>
<dbReference type="EMBL" id="CP064654">
    <property type="protein sequence ID" value="QPC99636.1"/>
    <property type="molecule type" value="Genomic_DNA"/>
</dbReference>
<evidence type="ECO:0000313" key="3">
    <source>
        <dbReference type="Proteomes" id="UP000594459"/>
    </source>
</evidence>
<feature type="transmembrane region" description="Helical" evidence="1">
    <location>
        <begin position="24"/>
        <end position="41"/>
    </location>
</feature>
<dbReference type="KEGG" id="qso:IRL76_03440"/>
<name>A0A7S8F5N7_9SPHN</name>
<keyword evidence="1" id="KW-0472">Membrane</keyword>
<gene>
    <name evidence="2" type="ORF">IRL76_03440</name>
</gene>
<protein>
    <submittedName>
        <fullName evidence="2">Uncharacterized protein</fullName>
    </submittedName>
</protein>
<feature type="transmembrane region" description="Helical" evidence="1">
    <location>
        <begin position="53"/>
        <end position="72"/>
    </location>
</feature>